<feature type="domain" description="YknX-like C-terminal permuted SH3-like" evidence="4">
    <location>
        <begin position="207"/>
        <end position="274"/>
    </location>
</feature>
<sequence>MKPGQILARIETRDYQLRLLEARAARLAAAAERENAEKNFGRMESLFREEVITAQEMDNARARRDAAAAAVERLDIQIRMIQEQLADCLITAPFGGFVSRRFFDPGVFIGAASGPILELVDLTELKVKLPVGENDLARLRLGQSVKISVDAFPDLSISGRVTRLSPVLDPVTRTAGCEIVIPNPGGRFKAGMFVRAEVLVGSHQGVLTISQEALSLQGDNPSVYVVKDGTASLRQVKLGFQSGPLFEVTGGLAEGEKVVVSGFGSLYDGAKVEISE</sequence>
<dbReference type="InterPro" id="IPR058792">
    <property type="entry name" value="Beta-barrel_RND_2"/>
</dbReference>
<dbReference type="InterPro" id="IPR058637">
    <property type="entry name" value="YknX-like_C"/>
</dbReference>
<dbReference type="AlphaFoldDB" id="A0A1V5MH23"/>
<feature type="coiled-coil region" evidence="2">
    <location>
        <begin position="17"/>
        <end position="77"/>
    </location>
</feature>
<protein>
    <submittedName>
        <fullName evidence="5">Multidrug resistance protein MdtE</fullName>
    </submittedName>
</protein>
<proteinExistence type="inferred from homology"/>
<dbReference type="GO" id="GO:1990281">
    <property type="term" value="C:efflux pump complex"/>
    <property type="evidence" value="ECO:0007669"/>
    <property type="project" value="TreeGrafter"/>
</dbReference>
<evidence type="ECO:0000259" key="3">
    <source>
        <dbReference type="Pfam" id="PF25954"/>
    </source>
</evidence>
<dbReference type="SUPFAM" id="SSF111369">
    <property type="entry name" value="HlyD-like secretion proteins"/>
    <property type="match status" value="1"/>
</dbReference>
<evidence type="ECO:0000259" key="4">
    <source>
        <dbReference type="Pfam" id="PF25989"/>
    </source>
</evidence>
<comment type="similarity">
    <text evidence="1">Belongs to the membrane fusion protein (MFP) (TC 8.A.1) family.</text>
</comment>
<dbReference type="Gene3D" id="2.40.420.20">
    <property type="match status" value="1"/>
</dbReference>
<evidence type="ECO:0000256" key="1">
    <source>
        <dbReference type="ARBA" id="ARBA00009477"/>
    </source>
</evidence>
<dbReference type="Gene3D" id="2.40.50.100">
    <property type="match status" value="1"/>
</dbReference>
<dbReference type="Gene3D" id="2.40.30.170">
    <property type="match status" value="1"/>
</dbReference>
<dbReference type="Gene3D" id="1.10.287.470">
    <property type="entry name" value="Helix hairpin bin"/>
    <property type="match status" value="1"/>
</dbReference>
<dbReference type="Pfam" id="PF25954">
    <property type="entry name" value="Beta-barrel_RND_2"/>
    <property type="match status" value="1"/>
</dbReference>
<feature type="domain" description="CusB-like beta-barrel" evidence="3">
    <location>
        <begin position="129"/>
        <end position="197"/>
    </location>
</feature>
<dbReference type="EMBL" id="MWAK01000098">
    <property type="protein sequence ID" value="OPZ92445.1"/>
    <property type="molecule type" value="Genomic_DNA"/>
</dbReference>
<dbReference type="NCBIfam" id="TIGR01730">
    <property type="entry name" value="RND_mfp"/>
    <property type="match status" value="1"/>
</dbReference>
<organism evidence="5">
    <name type="scientific">candidate division TA06 bacterium ADurb.Bin417</name>
    <dbReference type="NCBI Taxonomy" id="1852828"/>
    <lineage>
        <taxon>Bacteria</taxon>
        <taxon>Bacteria division TA06</taxon>
    </lineage>
</organism>
<dbReference type="Proteomes" id="UP000485484">
    <property type="component" value="Unassembled WGS sequence"/>
</dbReference>
<dbReference type="GO" id="GO:0015562">
    <property type="term" value="F:efflux transmembrane transporter activity"/>
    <property type="evidence" value="ECO:0007669"/>
    <property type="project" value="TreeGrafter"/>
</dbReference>
<evidence type="ECO:0000256" key="2">
    <source>
        <dbReference type="SAM" id="Coils"/>
    </source>
</evidence>
<dbReference type="Pfam" id="PF25989">
    <property type="entry name" value="YknX_C"/>
    <property type="match status" value="1"/>
</dbReference>
<comment type="caution">
    <text evidence="5">The sequence shown here is derived from an EMBL/GenBank/DDBJ whole genome shotgun (WGS) entry which is preliminary data.</text>
</comment>
<accession>A0A1V5MH23</accession>
<evidence type="ECO:0000313" key="5">
    <source>
        <dbReference type="EMBL" id="OPZ92445.1"/>
    </source>
</evidence>
<name>A0A1V5MH23_UNCT6</name>
<dbReference type="PANTHER" id="PTHR30469:SF15">
    <property type="entry name" value="HLYD FAMILY OF SECRETION PROTEINS"/>
    <property type="match status" value="1"/>
</dbReference>
<dbReference type="PANTHER" id="PTHR30469">
    <property type="entry name" value="MULTIDRUG RESISTANCE PROTEIN MDTA"/>
    <property type="match status" value="1"/>
</dbReference>
<dbReference type="InterPro" id="IPR006143">
    <property type="entry name" value="RND_pump_MFP"/>
</dbReference>
<dbReference type="FunFam" id="2.40.30.170:FF:000010">
    <property type="entry name" value="Efflux RND transporter periplasmic adaptor subunit"/>
    <property type="match status" value="1"/>
</dbReference>
<gene>
    <name evidence="5" type="primary">mdtE</name>
    <name evidence="5" type="ORF">BWY73_00803</name>
</gene>
<reference evidence="5" key="1">
    <citation type="submission" date="2017-02" db="EMBL/GenBank/DDBJ databases">
        <title>Delving into the versatile metabolic prowess of the omnipresent phylum Bacteroidetes.</title>
        <authorList>
            <person name="Nobu M.K."/>
            <person name="Mei R."/>
            <person name="Narihiro T."/>
            <person name="Kuroda K."/>
            <person name="Liu W.-T."/>
        </authorList>
    </citation>
    <scope>NUCLEOTIDE SEQUENCE</scope>
    <source>
        <strain evidence="5">ADurb.Bin417</strain>
    </source>
</reference>
<keyword evidence="2" id="KW-0175">Coiled coil</keyword>